<feature type="domain" description="SPK" evidence="1">
    <location>
        <begin position="138"/>
        <end position="240"/>
    </location>
</feature>
<protein>
    <recommendedName>
        <fullName evidence="1">SPK domain-containing protein</fullName>
    </recommendedName>
</protein>
<dbReference type="Proteomes" id="UP000008068">
    <property type="component" value="Unassembled WGS sequence"/>
</dbReference>
<name>G0PBJ5_CAEBE</name>
<evidence type="ECO:0000259" key="1">
    <source>
        <dbReference type="Pfam" id="PF04435"/>
    </source>
</evidence>
<dbReference type="EMBL" id="GL380213">
    <property type="protein sequence ID" value="EGT50513.1"/>
    <property type="molecule type" value="Genomic_DNA"/>
</dbReference>
<gene>
    <name evidence="2" type="ORF">CAEBREN_23762</name>
</gene>
<dbReference type="HOGENOM" id="CLU_903792_0_0_1"/>
<sequence length="308" mass="35913">MQYTSTFLISLNRVFVCYKLANSGIVRLWDQANKKLRTTLSVLFMVICYLAPVGDTHRLLIVDAYTYYSLEHQQFMFVIQMDHILSFLNDFWFSVPKYPFLISQNIVFYIRTISMQYSHCSYQRTVKSGWKEDYDQQLIEFLEGKIAGQTKQLTMTNIKLEIVSMMSKKHKISRRLVQDCLPITIQRYISCKRVSLDKRIKMAYFTKAAVPDELKKEMGGIGILEITLRKKYIRKFKSFSPSITSIPFTSATIPAVHREQISAVTTLTLFKQRSDALRSKALVGVNTMLIQHFFVDHLFGTLMLNEVW</sequence>
<dbReference type="Pfam" id="PF04435">
    <property type="entry name" value="SPK"/>
    <property type="match status" value="1"/>
</dbReference>
<dbReference type="InParanoid" id="G0PBJ5"/>
<evidence type="ECO:0000313" key="3">
    <source>
        <dbReference type="Proteomes" id="UP000008068"/>
    </source>
</evidence>
<proteinExistence type="predicted"/>
<organism evidence="3">
    <name type="scientific">Caenorhabditis brenneri</name>
    <name type="common">Nematode worm</name>
    <dbReference type="NCBI Taxonomy" id="135651"/>
    <lineage>
        <taxon>Eukaryota</taxon>
        <taxon>Metazoa</taxon>
        <taxon>Ecdysozoa</taxon>
        <taxon>Nematoda</taxon>
        <taxon>Chromadorea</taxon>
        <taxon>Rhabditida</taxon>
        <taxon>Rhabditina</taxon>
        <taxon>Rhabditomorpha</taxon>
        <taxon>Rhabditoidea</taxon>
        <taxon>Rhabditidae</taxon>
        <taxon>Peloderinae</taxon>
        <taxon>Caenorhabditis</taxon>
    </lineage>
</organism>
<dbReference type="AlphaFoldDB" id="G0PBJ5"/>
<reference evidence="3" key="1">
    <citation type="submission" date="2011-07" db="EMBL/GenBank/DDBJ databases">
        <authorList>
            <consortium name="Caenorhabditis brenneri Sequencing and Analysis Consortium"/>
            <person name="Wilson R.K."/>
        </authorList>
    </citation>
    <scope>NUCLEOTIDE SEQUENCE [LARGE SCALE GENOMIC DNA]</scope>
    <source>
        <strain evidence="3">PB2801</strain>
    </source>
</reference>
<dbReference type="InterPro" id="IPR006570">
    <property type="entry name" value="SPK_dom"/>
</dbReference>
<keyword evidence="3" id="KW-1185">Reference proteome</keyword>
<evidence type="ECO:0000313" key="2">
    <source>
        <dbReference type="EMBL" id="EGT50513.1"/>
    </source>
</evidence>
<accession>G0PBJ5</accession>